<dbReference type="AlphaFoldDB" id="A0A5B7I9B4"/>
<comment type="caution">
    <text evidence="2">The sequence shown here is derived from an EMBL/GenBank/DDBJ whole genome shotgun (WGS) entry which is preliminary data.</text>
</comment>
<gene>
    <name evidence="2" type="ORF">E2C01_071932</name>
</gene>
<dbReference type="Proteomes" id="UP000324222">
    <property type="component" value="Unassembled WGS sequence"/>
</dbReference>
<feature type="compositionally biased region" description="Low complexity" evidence="1">
    <location>
        <begin position="1"/>
        <end position="19"/>
    </location>
</feature>
<evidence type="ECO:0000256" key="1">
    <source>
        <dbReference type="SAM" id="MobiDB-lite"/>
    </source>
</evidence>
<sequence>MYSNNESSSSSSSSSSHNRSSGEEGCFQFLHDSRLCANLLSYSACTCQSLVSLQHDTKAKLWLCYESTTLGCRVASLEPRQKWRQGGTAVGGGWRLEISGRQVASLLEITKDIGT</sequence>
<name>A0A5B7I9B4_PORTR</name>
<evidence type="ECO:0000313" key="2">
    <source>
        <dbReference type="EMBL" id="MPC77478.1"/>
    </source>
</evidence>
<dbReference type="EMBL" id="VSRR010045947">
    <property type="protein sequence ID" value="MPC77478.1"/>
    <property type="molecule type" value="Genomic_DNA"/>
</dbReference>
<keyword evidence="3" id="KW-1185">Reference proteome</keyword>
<evidence type="ECO:0000313" key="3">
    <source>
        <dbReference type="Proteomes" id="UP000324222"/>
    </source>
</evidence>
<protein>
    <submittedName>
        <fullName evidence="2">Uncharacterized protein</fullName>
    </submittedName>
</protein>
<feature type="region of interest" description="Disordered" evidence="1">
    <location>
        <begin position="1"/>
        <end position="24"/>
    </location>
</feature>
<reference evidence="2 3" key="1">
    <citation type="submission" date="2019-05" db="EMBL/GenBank/DDBJ databases">
        <title>Another draft genome of Portunus trituberculatus and its Hox gene families provides insights of decapod evolution.</title>
        <authorList>
            <person name="Jeong J.-H."/>
            <person name="Song I."/>
            <person name="Kim S."/>
            <person name="Choi T."/>
            <person name="Kim D."/>
            <person name="Ryu S."/>
            <person name="Kim W."/>
        </authorList>
    </citation>
    <scope>NUCLEOTIDE SEQUENCE [LARGE SCALE GENOMIC DNA]</scope>
    <source>
        <tissue evidence="2">Muscle</tissue>
    </source>
</reference>
<proteinExistence type="predicted"/>
<accession>A0A5B7I9B4</accession>
<organism evidence="2 3">
    <name type="scientific">Portunus trituberculatus</name>
    <name type="common">Swimming crab</name>
    <name type="synonym">Neptunus trituberculatus</name>
    <dbReference type="NCBI Taxonomy" id="210409"/>
    <lineage>
        <taxon>Eukaryota</taxon>
        <taxon>Metazoa</taxon>
        <taxon>Ecdysozoa</taxon>
        <taxon>Arthropoda</taxon>
        <taxon>Crustacea</taxon>
        <taxon>Multicrustacea</taxon>
        <taxon>Malacostraca</taxon>
        <taxon>Eumalacostraca</taxon>
        <taxon>Eucarida</taxon>
        <taxon>Decapoda</taxon>
        <taxon>Pleocyemata</taxon>
        <taxon>Brachyura</taxon>
        <taxon>Eubrachyura</taxon>
        <taxon>Portunoidea</taxon>
        <taxon>Portunidae</taxon>
        <taxon>Portuninae</taxon>
        <taxon>Portunus</taxon>
    </lineage>
</organism>